<accession>A0ABD0KK87</accession>
<protein>
    <submittedName>
        <fullName evidence="1">Uncharacterized protein</fullName>
    </submittedName>
</protein>
<name>A0ABD0KK87_9CAEN</name>
<dbReference type="EMBL" id="JACVVK020000164">
    <property type="protein sequence ID" value="KAK7487428.1"/>
    <property type="molecule type" value="Genomic_DNA"/>
</dbReference>
<dbReference type="Proteomes" id="UP001519460">
    <property type="component" value="Unassembled WGS sequence"/>
</dbReference>
<proteinExistence type="predicted"/>
<comment type="caution">
    <text evidence="1">The sequence shown here is derived from an EMBL/GenBank/DDBJ whole genome shotgun (WGS) entry which is preliminary data.</text>
</comment>
<reference evidence="1 2" key="1">
    <citation type="journal article" date="2023" name="Sci. Data">
        <title>Genome assembly of the Korean intertidal mud-creeper Batillaria attramentaria.</title>
        <authorList>
            <person name="Patra A.K."/>
            <person name="Ho P.T."/>
            <person name="Jun S."/>
            <person name="Lee S.J."/>
            <person name="Kim Y."/>
            <person name="Won Y.J."/>
        </authorList>
    </citation>
    <scope>NUCLEOTIDE SEQUENCE [LARGE SCALE GENOMIC DNA]</scope>
    <source>
        <strain evidence="1">Wonlab-2016</strain>
    </source>
</reference>
<evidence type="ECO:0000313" key="2">
    <source>
        <dbReference type="Proteomes" id="UP001519460"/>
    </source>
</evidence>
<sequence length="105" mass="12003">MLSLVQASDTSLPQLRTALLNLIGWYQDCVMACEHQFSKRDSSSLAESSDDWENLCELKQCFACTCRSKPEVQPTRRQLALDPLPGLWTLTDYPNNRWCHVIILS</sequence>
<keyword evidence="2" id="KW-1185">Reference proteome</keyword>
<evidence type="ECO:0000313" key="1">
    <source>
        <dbReference type="EMBL" id="KAK7487428.1"/>
    </source>
</evidence>
<organism evidence="1 2">
    <name type="scientific">Batillaria attramentaria</name>
    <dbReference type="NCBI Taxonomy" id="370345"/>
    <lineage>
        <taxon>Eukaryota</taxon>
        <taxon>Metazoa</taxon>
        <taxon>Spiralia</taxon>
        <taxon>Lophotrochozoa</taxon>
        <taxon>Mollusca</taxon>
        <taxon>Gastropoda</taxon>
        <taxon>Caenogastropoda</taxon>
        <taxon>Sorbeoconcha</taxon>
        <taxon>Cerithioidea</taxon>
        <taxon>Batillariidae</taxon>
        <taxon>Batillaria</taxon>
    </lineage>
</organism>
<gene>
    <name evidence="1" type="ORF">BaRGS_00021269</name>
</gene>
<dbReference type="AlphaFoldDB" id="A0ABD0KK87"/>